<feature type="repeat" description="TPR" evidence="1">
    <location>
        <begin position="1"/>
        <end position="28"/>
    </location>
</feature>
<dbReference type="PROSITE" id="PS50005">
    <property type="entry name" value="TPR"/>
    <property type="match status" value="1"/>
</dbReference>
<protein>
    <submittedName>
        <fullName evidence="2">Tetratricopeptide repeat protein</fullName>
    </submittedName>
</protein>
<dbReference type="EMBL" id="JAVIIZ010000003">
    <property type="protein sequence ID" value="MDX8471867.1"/>
    <property type="molecule type" value="Genomic_DNA"/>
</dbReference>
<sequence length="31" mass="3336">MGRALQEKGDYARAIAEFDQAIDLDPNNAAA</sequence>
<comment type="caution">
    <text evidence="2">The sequence shown here is derived from an EMBL/GenBank/DDBJ whole genome shotgun (WGS) entry which is preliminary data.</text>
</comment>
<evidence type="ECO:0000313" key="3">
    <source>
        <dbReference type="Proteomes" id="UP001271780"/>
    </source>
</evidence>
<keyword evidence="3" id="KW-1185">Reference proteome</keyword>
<dbReference type="Pfam" id="PF13414">
    <property type="entry name" value="TPR_11"/>
    <property type="match status" value="1"/>
</dbReference>
<organism evidence="2 3">
    <name type="scientific">Mesorhizobium dulcispinae</name>
    <dbReference type="NCBI Taxonomy" id="3072316"/>
    <lineage>
        <taxon>Bacteria</taxon>
        <taxon>Pseudomonadati</taxon>
        <taxon>Pseudomonadota</taxon>
        <taxon>Alphaproteobacteria</taxon>
        <taxon>Hyphomicrobiales</taxon>
        <taxon>Phyllobacteriaceae</taxon>
        <taxon>Mesorhizobium</taxon>
    </lineage>
</organism>
<name>A0ABU4XAQ6_9HYPH</name>
<keyword evidence="1" id="KW-0802">TPR repeat</keyword>
<dbReference type="RefSeq" id="WP_320316440.1">
    <property type="nucleotide sequence ID" value="NZ_JAVIIX010000004.1"/>
</dbReference>
<dbReference type="PROSITE" id="PS50293">
    <property type="entry name" value="TPR_REGION"/>
    <property type="match status" value="1"/>
</dbReference>
<accession>A0ABU4XAQ6</accession>
<dbReference type="Gene3D" id="1.25.40.10">
    <property type="entry name" value="Tetratricopeptide repeat domain"/>
    <property type="match status" value="1"/>
</dbReference>
<gene>
    <name evidence="2" type="ORF">RFM27_07285</name>
</gene>
<proteinExistence type="predicted"/>
<dbReference type="SUPFAM" id="SSF48452">
    <property type="entry name" value="TPR-like"/>
    <property type="match status" value="1"/>
</dbReference>
<evidence type="ECO:0000256" key="1">
    <source>
        <dbReference type="PROSITE-ProRule" id="PRU00339"/>
    </source>
</evidence>
<evidence type="ECO:0000313" key="2">
    <source>
        <dbReference type="EMBL" id="MDX8471867.1"/>
    </source>
</evidence>
<dbReference type="Proteomes" id="UP001271780">
    <property type="component" value="Unassembled WGS sequence"/>
</dbReference>
<reference evidence="2 3" key="1">
    <citation type="submission" date="2023-08" db="EMBL/GenBank/DDBJ databases">
        <title>Implementing the SeqCode for naming new Mesorhizobium species isolated from Vachellia karroo root nodules.</title>
        <authorList>
            <person name="Van Lill M."/>
        </authorList>
    </citation>
    <scope>NUCLEOTIDE SEQUENCE [LARGE SCALE GENOMIC DNA]</scope>
    <source>
        <strain evidence="2 3">VK23A</strain>
    </source>
</reference>
<dbReference type="InterPro" id="IPR011990">
    <property type="entry name" value="TPR-like_helical_dom_sf"/>
</dbReference>
<dbReference type="InterPro" id="IPR019734">
    <property type="entry name" value="TPR_rpt"/>
</dbReference>